<gene>
    <name evidence="2" type="ORF">GCM10025875_19070</name>
</gene>
<organism evidence="2 3">
    <name type="scientific">Litorihabitans aurantiacus</name>
    <dbReference type="NCBI Taxonomy" id="1930061"/>
    <lineage>
        <taxon>Bacteria</taxon>
        <taxon>Bacillati</taxon>
        <taxon>Actinomycetota</taxon>
        <taxon>Actinomycetes</taxon>
        <taxon>Micrococcales</taxon>
        <taxon>Beutenbergiaceae</taxon>
        <taxon>Litorihabitans</taxon>
    </lineage>
</organism>
<dbReference type="InterPro" id="IPR021295">
    <property type="entry name" value="DUF2867"/>
</dbReference>
<dbReference type="Pfam" id="PF11066">
    <property type="entry name" value="DUF2867"/>
    <property type="match status" value="1"/>
</dbReference>
<protein>
    <recommendedName>
        <fullName evidence="4">DUF2867 domain-containing protein</fullName>
    </recommendedName>
</protein>
<dbReference type="InterPro" id="IPR036291">
    <property type="entry name" value="NAD(P)-bd_dom_sf"/>
</dbReference>
<evidence type="ECO:0000313" key="2">
    <source>
        <dbReference type="EMBL" id="GMA31915.1"/>
    </source>
</evidence>
<dbReference type="Gene3D" id="3.40.50.720">
    <property type="entry name" value="NAD(P)-binding Rossmann-like Domain"/>
    <property type="match status" value="1"/>
</dbReference>
<evidence type="ECO:0000256" key="1">
    <source>
        <dbReference type="SAM" id="MobiDB-lite"/>
    </source>
</evidence>
<keyword evidence="3" id="KW-1185">Reference proteome</keyword>
<dbReference type="InterPro" id="IPR023393">
    <property type="entry name" value="START-like_dom_sf"/>
</dbReference>
<dbReference type="EMBL" id="BSUM01000001">
    <property type="protein sequence ID" value="GMA31915.1"/>
    <property type="molecule type" value="Genomic_DNA"/>
</dbReference>
<dbReference type="Proteomes" id="UP001157161">
    <property type="component" value="Unassembled WGS sequence"/>
</dbReference>
<feature type="compositionally biased region" description="Basic and acidic residues" evidence="1">
    <location>
        <begin position="171"/>
        <end position="187"/>
    </location>
</feature>
<dbReference type="AlphaFoldDB" id="A0AA38CU74"/>
<dbReference type="RefSeq" id="WP_348525557.1">
    <property type="nucleotide sequence ID" value="NZ_BSUM01000001.1"/>
</dbReference>
<dbReference type="SUPFAM" id="SSF51735">
    <property type="entry name" value="NAD(P)-binding Rossmann-fold domains"/>
    <property type="match status" value="1"/>
</dbReference>
<accession>A0AA38CU74</accession>
<evidence type="ECO:0008006" key="4">
    <source>
        <dbReference type="Google" id="ProtNLM"/>
    </source>
</evidence>
<dbReference type="CDD" id="cd07812">
    <property type="entry name" value="SRPBCC"/>
    <property type="match status" value="1"/>
</dbReference>
<name>A0AA38CU74_9MICO</name>
<sequence length="366" mass="40486">MPTAALQAAVILGSGSASFEMMRYLTERLPAMIAPRWVDTRIQPIAIRDVLRYLVGAADIPGDVNRTFDIGGPEVLTYRQMIQRYARAAGLPRRTIVPVPLLTPGLSSHWVGVVTPVPSEIAKPLVGSLVHEVVAHEHDIAQYVPDPDGGLIGFDRAVELALEKIQGDDVQTRWSDARRRDPSKGQDSDPDWAGGSELEDVRTLDVDASPEEVFDVLQAIGGEQGWYSWPLAWRVRGVLDRLVGGPGHRRGRRSSKHLVLDDVVDVWRVEDVEPGRMLRLRAEMRLPGEAWLEFRLEARDGGTRITQHARFTPRGLAGQAYWYSLMPFHPLVFSQMIAGIGEAAEALRQEQAVGSEKAEQADTASD</sequence>
<reference evidence="2" key="2">
    <citation type="submission" date="2023-02" db="EMBL/GenBank/DDBJ databases">
        <authorList>
            <person name="Sun Q."/>
            <person name="Mori K."/>
        </authorList>
    </citation>
    <scope>NUCLEOTIDE SEQUENCE</scope>
    <source>
        <strain evidence="2">NBRC 112290</strain>
    </source>
</reference>
<comment type="caution">
    <text evidence="2">The sequence shown here is derived from an EMBL/GenBank/DDBJ whole genome shotgun (WGS) entry which is preliminary data.</text>
</comment>
<evidence type="ECO:0000313" key="3">
    <source>
        <dbReference type="Proteomes" id="UP001157161"/>
    </source>
</evidence>
<reference evidence="2" key="1">
    <citation type="journal article" date="2014" name="Int. J. Syst. Evol. Microbiol.">
        <title>Complete genome sequence of Corynebacterium casei LMG S-19264T (=DSM 44701T), isolated from a smear-ripened cheese.</title>
        <authorList>
            <consortium name="US DOE Joint Genome Institute (JGI-PGF)"/>
            <person name="Walter F."/>
            <person name="Albersmeier A."/>
            <person name="Kalinowski J."/>
            <person name="Ruckert C."/>
        </authorList>
    </citation>
    <scope>NUCLEOTIDE SEQUENCE</scope>
    <source>
        <strain evidence="2">NBRC 112290</strain>
    </source>
</reference>
<dbReference type="SUPFAM" id="SSF55961">
    <property type="entry name" value="Bet v1-like"/>
    <property type="match status" value="1"/>
</dbReference>
<dbReference type="Gene3D" id="3.30.530.20">
    <property type="match status" value="1"/>
</dbReference>
<proteinExistence type="predicted"/>
<feature type="region of interest" description="Disordered" evidence="1">
    <location>
        <begin position="171"/>
        <end position="197"/>
    </location>
</feature>